<accession>A0A2U1KKT4</accession>
<dbReference type="GO" id="GO:0005739">
    <property type="term" value="C:mitochondrion"/>
    <property type="evidence" value="ECO:0007669"/>
    <property type="project" value="TreeGrafter"/>
</dbReference>
<keyword evidence="3" id="KW-1185">Reference proteome</keyword>
<dbReference type="InterPro" id="IPR027408">
    <property type="entry name" value="PNPase/RNase_PH_dom_sf"/>
</dbReference>
<dbReference type="GO" id="GO:0009570">
    <property type="term" value="C:chloroplast stroma"/>
    <property type="evidence" value="ECO:0007669"/>
    <property type="project" value="TreeGrafter"/>
</dbReference>
<dbReference type="AlphaFoldDB" id="A0A2U1KKT4"/>
<protein>
    <submittedName>
        <fullName evidence="2">Polyribonucleotide nucleotidyltransferase</fullName>
    </submittedName>
</protein>
<dbReference type="GO" id="GO:0004654">
    <property type="term" value="F:polyribonucleotide nucleotidyltransferase activity"/>
    <property type="evidence" value="ECO:0007669"/>
    <property type="project" value="InterPro"/>
</dbReference>
<feature type="transmembrane region" description="Helical" evidence="1">
    <location>
        <begin position="27"/>
        <end position="50"/>
    </location>
</feature>
<dbReference type="PANTHER" id="PTHR11252:SF0">
    <property type="entry name" value="POLYRIBONUCLEOTIDE NUCLEOTIDYLTRANSFERASE 1, MITOCHONDRIAL"/>
    <property type="match status" value="1"/>
</dbReference>
<gene>
    <name evidence="2" type="ORF">CTI12_AA591330</name>
</gene>
<dbReference type="Proteomes" id="UP000245207">
    <property type="component" value="Unassembled WGS sequence"/>
</dbReference>
<evidence type="ECO:0000256" key="1">
    <source>
        <dbReference type="SAM" id="Phobius"/>
    </source>
</evidence>
<dbReference type="GO" id="GO:0005829">
    <property type="term" value="C:cytosol"/>
    <property type="evidence" value="ECO:0007669"/>
    <property type="project" value="TreeGrafter"/>
</dbReference>
<dbReference type="EMBL" id="PKPP01016885">
    <property type="protein sequence ID" value="PWA37359.1"/>
    <property type="molecule type" value="Genomic_DNA"/>
</dbReference>
<organism evidence="2 3">
    <name type="scientific">Artemisia annua</name>
    <name type="common">Sweet wormwood</name>
    <dbReference type="NCBI Taxonomy" id="35608"/>
    <lineage>
        <taxon>Eukaryota</taxon>
        <taxon>Viridiplantae</taxon>
        <taxon>Streptophyta</taxon>
        <taxon>Embryophyta</taxon>
        <taxon>Tracheophyta</taxon>
        <taxon>Spermatophyta</taxon>
        <taxon>Magnoliopsida</taxon>
        <taxon>eudicotyledons</taxon>
        <taxon>Gunneridae</taxon>
        <taxon>Pentapetalae</taxon>
        <taxon>asterids</taxon>
        <taxon>campanulids</taxon>
        <taxon>Asterales</taxon>
        <taxon>Asteraceae</taxon>
        <taxon>Asteroideae</taxon>
        <taxon>Anthemideae</taxon>
        <taxon>Artemisiinae</taxon>
        <taxon>Artemisia</taxon>
    </lineage>
</organism>
<dbReference type="InterPro" id="IPR012162">
    <property type="entry name" value="PNPase"/>
</dbReference>
<keyword evidence="1" id="KW-0812">Transmembrane</keyword>
<evidence type="ECO:0000313" key="2">
    <source>
        <dbReference type="EMBL" id="PWA37359.1"/>
    </source>
</evidence>
<evidence type="ECO:0000313" key="3">
    <source>
        <dbReference type="Proteomes" id="UP000245207"/>
    </source>
</evidence>
<dbReference type="OrthoDB" id="10068803at2759"/>
<proteinExistence type="predicted"/>
<keyword evidence="1" id="KW-0472">Membrane</keyword>
<keyword evidence="1" id="KW-1133">Transmembrane helix</keyword>
<sequence length="86" mass="9978">MFVLFTTSNNPDVCIPAYKSSRWPSIFLFYMCFWVFTLSQTWFLVSLVTLGDKQMAQRIDNLVGVEDVKRFYLQYSFPPSCVGEVG</sequence>
<reference evidence="2 3" key="1">
    <citation type="journal article" date="2018" name="Mol. Plant">
        <title>The genome of Artemisia annua provides insight into the evolution of Asteraceae family and artemisinin biosynthesis.</title>
        <authorList>
            <person name="Shen Q."/>
            <person name="Zhang L."/>
            <person name="Liao Z."/>
            <person name="Wang S."/>
            <person name="Yan T."/>
            <person name="Shi P."/>
            <person name="Liu M."/>
            <person name="Fu X."/>
            <person name="Pan Q."/>
            <person name="Wang Y."/>
            <person name="Lv Z."/>
            <person name="Lu X."/>
            <person name="Zhang F."/>
            <person name="Jiang W."/>
            <person name="Ma Y."/>
            <person name="Chen M."/>
            <person name="Hao X."/>
            <person name="Li L."/>
            <person name="Tang Y."/>
            <person name="Lv G."/>
            <person name="Zhou Y."/>
            <person name="Sun X."/>
            <person name="Brodelius P.E."/>
            <person name="Rose J.K.C."/>
            <person name="Tang K."/>
        </authorList>
    </citation>
    <scope>NUCLEOTIDE SEQUENCE [LARGE SCALE GENOMIC DNA]</scope>
    <source>
        <strain evidence="3">cv. Huhao1</strain>
        <tissue evidence="2">Leaf</tissue>
    </source>
</reference>
<keyword evidence="2" id="KW-0808">Transferase</keyword>
<dbReference type="GO" id="GO:0000958">
    <property type="term" value="P:mitochondrial mRNA catabolic process"/>
    <property type="evidence" value="ECO:0007669"/>
    <property type="project" value="TreeGrafter"/>
</dbReference>
<dbReference type="GO" id="GO:0000965">
    <property type="term" value="P:mitochondrial RNA 3'-end processing"/>
    <property type="evidence" value="ECO:0007669"/>
    <property type="project" value="TreeGrafter"/>
</dbReference>
<dbReference type="STRING" id="35608.A0A2U1KKT4"/>
<dbReference type="Gene3D" id="3.30.230.70">
    <property type="entry name" value="GHMP Kinase, N-terminal domain"/>
    <property type="match status" value="1"/>
</dbReference>
<dbReference type="PANTHER" id="PTHR11252">
    <property type="entry name" value="POLYRIBONUCLEOTIDE NUCLEOTIDYLTRANSFERASE"/>
    <property type="match status" value="1"/>
</dbReference>
<dbReference type="GO" id="GO:0003723">
    <property type="term" value="F:RNA binding"/>
    <property type="evidence" value="ECO:0007669"/>
    <property type="project" value="InterPro"/>
</dbReference>
<dbReference type="GO" id="GO:0000175">
    <property type="term" value="F:3'-5'-RNA exonuclease activity"/>
    <property type="evidence" value="ECO:0007669"/>
    <property type="project" value="TreeGrafter"/>
</dbReference>
<comment type="caution">
    <text evidence="2">The sequence shown here is derived from an EMBL/GenBank/DDBJ whole genome shotgun (WGS) entry which is preliminary data.</text>
</comment>
<name>A0A2U1KKT4_ARTAN</name>